<feature type="chain" id="PRO_5025341349" description="DUF4830 domain-containing protein" evidence="1">
    <location>
        <begin position="24"/>
        <end position="170"/>
    </location>
</feature>
<name>A0A6C0NYD1_9BACL</name>
<keyword evidence="3" id="KW-1185">Reference proteome</keyword>
<feature type="signal peptide" evidence="1">
    <location>
        <begin position="1"/>
        <end position="23"/>
    </location>
</feature>
<organism evidence="2 3">
    <name type="scientific">Paenibacillus rhizovicinus</name>
    <dbReference type="NCBI Taxonomy" id="2704463"/>
    <lineage>
        <taxon>Bacteria</taxon>
        <taxon>Bacillati</taxon>
        <taxon>Bacillota</taxon>
        <taxon>Bacilli</taxon>
        <taxon>Bacillales</taxon>
        <taxon>Paenibacillaceae</taxon>
        <taxon>Paenibacillus</taxon>
    </lineage>
</organism>
<protein>
    <recommendedName>
        <fullName evidence="4">DUF4830 domain-containing protein</fullName>
    </recommendedName>
</protein>
<evidence type="ECO:0000313" key="3">
    <source>
        <dbReference type="Proteomes" id="UP000479114"/>
    </source>
</evidence>
<accession>A0A6C0NYD1</accession>
<dbReference type="AlphaFoldDB" id="A0A6C0NYD1"/>
<dbReference type="EMBL" id="CP048286">
    <property type="protein sequence ID" value="QHW31208.1"/>
    <property type="molecule type" value="Genomic_DNA"/>
</dbReference>
<evidence type="ECO:0000313" key="2">
    <source>
        <dbReference type="EMBL" id="QHW31208.1"/>
    </source>
</evidence>
<gene>
    <name evidence="2" type="ORF">GZH47_10285</name>
</gene>
<reference evidence="2 3" key="1">
    <citation type="submission" date="2020-02" db="EMBL/GenBank/DDBJ databases">
        <title>Paenibacillus sp. nov., isolated from rhizosphere soil of tomato.</title>
        <authorList>
            <person name="Weon H.-Y."/>
            <person name="Lee S.A."/>
        </authorList>
    </citation>
    <scope>NUCLEOTIDE SEQUENCE [LARGE SCALE GENOMIC DNA]</scope>
    <source>
        <strain evidence="2 3">14171R-81</strain>
    </source>
</reference>
<keyword evidence="1" id="KW-0732">Signal</keyword>
<dbReference type="Proteomes" id="UP000479114">
    <property type="component" value="Chromosome"/>
</dbReference>
<dbReference type="PROSITE" id="PS51257">
    <property type="entry name" value="PROKAR_LIPOPROTEIN"/>
    <property type="match status" value="1"/>
</dbReference>
<proteinExistence type="predicted"/>
<sequence length="170" mass="18508">MRGVRFAIVLGILLQLLVGCSQAASSPGDEQTAEQYVKAHDYKVTASKGKVDSFTLDKSKLIGGTDSLGLDALKVQQIWGVQTEEPDTYFGKEITVYGFVVSNHPLEKIYKVNTSVFVMVCEGDVIGAFAAPDAQMFGSVYSFAGETLEEVTGLSYDAWRTQWLKKYGGS</sequence>
<evidence type="ECO:0000256" key="1">
    <source>
        <dbReference type="SAM" id="SignalP"/>
    </source>
</evidence>
<dbReference type="RefSeq" id="WP_162640017.1">
    <property type="nucleotide sequence ID" value="NZ_CP048286.1"/>
</dbReference>
<dbReference type="KEGG" id="prz:GZH47_10285"/>
<evidence type="ECO:0008006" key="4">
    <source>
        <dbReference type="Google" id="ProtNLM"/>
    </source>
</evidence>